<evidence type="ECO:0000313" key="1">
    <source>
        <dbReference type="EMBL" id="ABU82102.1"/>
    </source>
</evidence>
<reference evidence="1 2" key="1">
    <citation type="journal article" date="2008" name="Genome Biol.">
        <title>A genomic analysis of the archaeal system Ignicoccus hospitalis-Nanoarchaeum equitans.</title>
        <authorList>
            <person name="Podar M."/>
            <person name="Anderson I."/>
            <person name="Makarova K.S."/>
            <person name="Elkins J.G."/>
            <person name="Ivanova N."/>
            <person name="Wall M.A."/>
            <person name="Lykidis A."/>
            <person name="Mavromatis K."/>
            <person name="Sun H."/>
            <person name="Hudson M.E."/>
            <person name="Chen W."/>
            <person name="Deciu C."/>
            <person name="Hutchison D."/>
            <person name="Eads J.R."/>
            <person name="Anderson A."/>
            <person name="Fernandes F."/>
            <person name="Szeto E."/>
            <person name="Lapidus A."/>
            <person name="Kyrpides N.C."/>
            <person name="Saier M.H.Jr."/>
            <person name="Richardson P.M."/>
            <person name="Rachel R."/>
            <person name="Huber H."/>
            <person name="Eisen J.A."/>
            <person name="Koonin E.V."/>
            <person name="Keller M."/>
            <person name="Stetter K.O."/>
        </authorList>
    </citation>
    <scope>NUCLEOTIDE SEQUENCE [LARGE SCALE GENOMIC DNA]</scope>
    <source>
        <strain evidence="2">KIN4/I / DSM 18386 / JCM 14125</strain>
    </source>
</reference>
<dbReference type="HOGENOM" id="CLU_2461737_0_0_2"/>
<protein>
    <submittedName>
        <fullName evidence="1">Uncharacterized protein</fullName>
    </submittedName>
</protein>
<name>A8AB00_IGNH4</name>
<proteinExistence type="predicted"/>
<organism evidence="1 2">
    <name type="scientific">Ignicoccus hospitalis (strain KIN4/I / DSM 18386 / JCM 14125)</name>
    <dbReference type="NCBI Taxonomy" id="453591"/>
    <lineage>
        <taxon>Archaea</taxon>
        <taxon>Thermoproteota</taxon>
        <taxon>Thermoprotei</taxon>
        <taxon>Desulfurococcales</taxon>
        <taxon>Desulfurococcaceae</taxon>
        <taxon>Ignicoccus</taxon>
    </lineage>
</organism>
<dbReference type="AlphaFoldDB" id="A8AB00"/>
<dbReference type="STRING" id="453591.Igni_0922"/>
<dbReference type="GeneID" id="5562545"/>
<dbReference type="RefSeq" id="WP_012123066.1">
    <property type="nucleotide sequence ID" value="NC_009776.1"/>
</dbReference>
<dbReference type="KEGG" id="iho:Igni_0922"/>
<accession>A8AB00</accession>
<keyword evidence="2" id="KW-1185">Reference proteome</keyword>
<evidence type="ECO:0000313" key="2">
    <source>
        <dbReference type="Proteomes" id="UP000000262"/>
    </source>
</evidence>
<gene>
    <name evidence="1" type="ordered locus">Igni_0922</name>
</gene>
<dbReference type="EMBL" id="CP000816">
    <property type="protein sequence ID" value="ABU82102.1"/>
    <property type="molecule type" value="Genomic_DNA"/>
</dbReference>
<dbReference type="Proteomes" id="UP000000262">
    <property type="component" value="Chromosome"/>
</dbReference>
<sequence length="88" mass="10521">MPFTRKEVEEYLEALERAGRDLRGKIGYIRIERTLVKVNKIITYCTLENSEGKKRLMVKYDGEKLWVEGPRWASLPLKNRILYYLSKR</sequence>